<dbReference type="GO" id="GO:0043531">
    <property type="term" value="F:ADP binding"/>
    <property type="evidence" value="ECO:0007669"/>
    <property type="project" value="InterPro"/>
</dbReference>
<dbReference type="OrthoDB" id="5086500at2759"/>
<feature type="domain" description="NB-ARC" evidence="2">
    <location>
        <begin position="2"/>
        <end position="175"/>
    </location>
</feature>
<feature type="region of interest" description="Disordered" evidence="1">
    <location>
        <begin position="587"/>
        <end position="607"/>
    </location>
</feature>
<dbReference type="OMA" id="LNESTHM"/>
<sequence>MEKELEVLHNRLFKAKARPEKTMAVLISGGPGSGKTHLARQYVFTQRDCYPGGIFWIDAKSRESTYKCFWEIAQAATLIEQKVTMTTEYHEIGKHVNAVRLWLQTHKDWLLVFDGVTFDRDDDLNKFREVLPWSKQCSIIYTSVDTTLRKKQRLYEPHCLMISRLKVEDACKLLFKDLGIKRATPEQIFKATRIVEHYECLPLAIHAIGHRLNATGKPIEKYHVKSQVTDKKLAEPFLSIMNDLFRLQQKQALHLINLLSFLGHQVPVGLLNLGRAAMAAEDLEIQTSGQIGEDPDLDTTLGTLIHYGLIERISDADLFRQRPSAHHLESDQKSSDGKTDLELSDSMTESSQDGFFSMYRHKSVVDVVKIHSVVQGFCRDELRIMDEENKCIMNKSDPGFFDTWLIVATRFLITSYDAAMGRMAHYEDFGLVRDYREYETHASRLLELFPKKAAINLHPLIVRETRENLRRLMKMISKEIENMPPSSSPHSLRCQKSVFDRSSSSSSSFRDSSADEDPSRRSTFNWSDLGSPRTESPEEMAMPPPQFRLELFPPHIFRNSGYESEEGYETDGEANEVVRISPAMSQISQATEKPNNTPPTSSPSTNGLLEWQVANRNSRLSFHQENQAKWPNKASRRFGEIKFDMPLVKLSSIQGKGSSSRTEAGSSLMQDSEAKKVLAAVHRFSISQASADAPQPTFISPPANKENLPRCADVVTRRLDRDSTVKRPLSVTTFQALDPASGLHLSGGMQMKPSTESIDSQAGYAFTSPLYHDMSKQLMSEPPNQSTYSEPEYNMFSHCPEADLHTAPASRASSRRGSVPHLEIPRSLSASVPSLLPYPPPLPYDENISIALSNRNTFSQLASRSIAIVGSSRPSSVAHPSAIMPIALSLSNNKLHVSSAPERSILEPMSRDSSGYSYQSWVTEPVQYTPWAPPIPTFQQPTEITPSPPSSMQCQQQMLAGTADWTTETHLAGSALLSDPFYLSPPASAHGKLGSMDERLKYPDPGWSPEIEPVQVLNFGGHHIDVRDARLRLNESTHMLPPLPQLDHPNLSGPVIQHDGQVYVSDHEPRLEVCGTRPRSGSSPVRPNYVDLGMRFL</sequence>
<proteinExistence type="predicted"/>
<reference evidence="4" key="1">
    <citation type="journal article" date="2012" name="BMC Genomics">
        <title>Genome sequence of the necrotrophic fungus Penicillium digitatum, the main postharvest pathogen of citrus.</title>
        <authorList>
            <person name="Marcet-Houben M."/>
            <person name="Ballester A.-R."/>
            <person name="de la Fuente B."/>
            <person name="Harries E."/>
            <person name="Marcos J.F."/>
            <person name="Gonzalez-Candelas L."/>
            <person name="Gabaldon T."/>
        </authorList>
    </citation>
    <scope>NUCLEOTIDE SEQUENCE [LARGE SCALE GENOMIC DNA]</scope>
    <source>
        <strain evidence="4">PHI26 / CECT 20796</strain>
    </source>
</reference>
<name>K9FT62_PEND2</name>
<dbReference type="HOGENOM" id="CLU_001668_1_0_1"/>
<evidence type="ECO:0000313" key="4">
    <source>
        <dbReference type="Proteomes" id="UP000009882"/>
    </source>
</evidence>
<dbReference type="InterPro" id="IPR027417">
    <property type="entry name" value="P-loop_NTPase"/>
</dbReference>
<evidence type="ECO:0000259" key="2">
    <source>
        <dbReference type="Pfam" id="PF00931"/>
    </source>
</evidence>
<dbReference type="EMBL" id="AKCT01000296">
    <property type="protein sequence ID" value="EKV05918.1"/>
    <property type="molecule type" value="Genomic_DNA"/>
</dbReference>
<feature type="compositionally biased region" description="Low complexity" evidence="1">
    <location>
        <begin position="500"/>
        <end position="511"/>
    </location>
</feature>
<feature type="region of interest" description="Disordered" evidence="1">
    <location>
        <begin position="324"/>
        <end position="344"/>
    </location>
</feature>
<dbReference type="STRING" id="1170229.K9FT62"/>
<dbReference type="InParanoid" id="K9FT62"/>
<feature type="compositionally biased region" description="Basic and acidic residues" evidence="1">
    <location>
        <begin position="324"/>
        <end position="341"/>
    </location>
</feature>
<dbReference type="Gene3D" id="3.40.50.300">
    <property type="entry name" value="P-loop containing nucleotide triphosphate hydrolases"/>
    <property type="match status" value="1"/>
</dbReference>
<protein>
    <recommendedName>
        <fullName evidence="2">NB-ARC domain-containing protein</fullName>
    </recommendedName>
</protein>
<dbReference type="Proteomes" id="UP000009882">
    <property type="component" value="Unassembled WGS sequence"/>
</dbReference>
<keyword evidence="4" id="KW-1185">Reference proteome</keyword>
<accession>K9FT62</accession>
<evidence type="ECO:0000313" key="3">
    <source>
        <dbReference type="EMBL" id="EKV05918.1"/>
    </source>
</evidence>
<organism evidence="3 4">
    <name type="scientific">Penicillium digitatum (strain PHI26 / CECT 20796)</name>
    <name type="common">Green mold</name>
    <dbReference type="NCBI Taxonomy" id="1170229"/>
    <lineage>
        <taxon>Eukaryota</taxon>
        <taxon>Fungi</taxon>
        <taxon>Dikarya</taxon>
        <taxon>Ascomycota</taxon>
        <taxon>Pezizomycotina</taxon>
        <taxon>Eurotiomycetes</taxon>
        <taxon>Eurotiomycetidae</taxon>
        <taxon>Eurotiales</taxon>
        <taxon>Aspergillaceae</taxon>
        <taxon>Penicillium</taxon>
    </lineage>
</organism>
<dbReference type="AlphaFoldDB" id="K9FT62"/>
<dbReference type="PANTHER" id="PTHR48187:SF2">
    <property type="entry name" value="LD21810P"/>
    <property type="match status" value="1"/>
</dbReference>
<dbReference type="InterPro" id="IPR002182">
    <property type="entry name" value="NB-ARC"/>
</dbReference>
<feature type="region of interest" description="Disordered" evidence="1">
    <location>
        <begin position="481"/>
        <end position="545"/>
    </location>
</feature>
<dbReference type="Pfam" id="PF00931">
    <property type="entry name" value="NB-ARC"/>
    <property type="match status" value="1"/>
</dbReference>
<dbReference type="PANTHER" id="PTHR48187">
    <property type="entry name" value="LD21810P"/>
    <property type="match status" value="1"/>
</dbReference>
<comment type="caution">
    <text evidence="3">The sequence shown here is derived from an EMBL/GenBank/DDBJ whole genome shotgun (WGS) entry which is preliminary data.</text>
</comment>
<gene>
    <name evidence="3" type="ORF">PDIG_81150</name>
</gene>
<evidence type="ECO:0000256" key="1">
    <source>
        <dbReference type="SAM" id="MobiDB-lite"/>
    </source>
</evidence>
<dbReference type="eggNOG" id="KOG2029">
    <property type="taxonomic scope" value="Eukaryota"/>
</dbReference>
<dbReference type="SUPFAM" id="SSF52540">
    <property type="entry name" value="P-loop containing nucleoside triphosphate hydrolases"/>
    <property type="match status" value="1"/>
</dbReference>